<proteinExistence type="predicted"/>
<evidence type="ECO:0000313" key="2">
    <source>
        <dbReference type="EMBL" id="APB35116.1"/>
    </source>
</evidence>
<dbReference type="OrthoDB" id="516137at2"/>
<reference evidence="2 3" key="1">
    <citation type="submission" date="2016-10" db="EMBL/GenBank/DDBJ databases">
        <title>Description of Gloeomargarita lithophora gen. nov., sp. nov., a thylakoid-bearing basal-branching cyanobacterium with intracellular carbonates, and proposal for Gloeomargaritales ord. nov.</title>
        <authorList>
            <person name="Moreira D."/>
            <person name="Tavera R."/>
            <person name="Benzerara K."/>
            <person name="Skouri-Panet F."/>
            <person name="Couradeau E."/>
            <person name="Gerard E."/>
            <person name="Loussert C."/>
            <person name="Novelo E."/>
            <person name="Zivanovic Y."/>
            <person name="Lopez-Garcia P."/>
        </authorList>
    </citation>
    <scope>NUCLEOTIDE SEQUENCE [LARGE SCALE GENOMIC DNA]</scope>
    <source>
        <strain evidence="2 3">D10</strain>
    </source>
</reference>
<organism evidence="2 3">
    <name type="scientific">Gloeomargarita lithophora Alchichica-D10</name>
    <dbReference type="NCBI Taxonomy" id="1188229"/>
    <lineage>
        <taxon>Bacteria</taxon>
        <taxon>Bacillati</taxon>
        <taxon>Cyanobacteriota</taxon>
        <taxon>Cyanophyceae</taxon>
        <taxon>Gloeomargaritales</taxon>
        <taxon>Gloeomargaritaceae</taxon>
        <taxon>Gloeomargarita</taxon>
    </lineage>
</organism>
<keyword evidence="1" id="KW-0472">Membrane</keyword>
<keyword evidence="2" id="KW-0456">Lyase</keyword>
<dbReference type="RefSeq" id="WP_071455456.1">
    <property type="nucleotide sequence ID" value="NZ_CP017675.1"/>
</dbReference>
<keyword evidence="1" id="KW-1133">Transmembrane helix</keyword>
<sequence length="50" mass="5507">MENQNRNVWNWGFTAGAENWNGRLAMLGFVSALIVEALSGQGVLHFLGVM</sequence>
<keyword evidence="3" id="KW-1185">Reference proteome</keyword>
<dbReference type="KEGG" id="glt:GlitD10_2773"/>
<evidence type="ECO:0000256" key="1">
    <source>
        <dbReference type="SAM" id="Phobius"/>
    </source>
</evidence>
<dbReference type="GO" id="GO:0016829">
    <property type="term" value="F:lyase activity"/>
    <property type="evidence" value="ECO:0007669"/>
    <property type="project" value="UniProtKB-KW"/>
</dbReference>
<dbReference type="SUPFAM" id="SSF103511">
    <property type="entry name" value="Chlorophyll a-b binding protein"/>
    <property type="match status" value="1"/>
</dbReference>
<feature type="transmembrane region" description="Helical" evidence="1">
    <location>
        <begin position="24"/>
        <end position="47"/>
    </location>
</feature>
<keyword evidence="1" id="KW-0812">Transmembrane</keyword>
<dbReference type="AlphaFoldDB" id="A0A1J0AGP3"/>
<dbReference type="Gene3D" id="1.10.3460.10">
    <property type="entry name" value="Chlorophyll a/b binding protein domain"/>
    <property type="match status" value="1"/>
</dbReference>
<accession>A0A1J0AGP3</accession>
<gene>
    <name evidence="2" type="ORF">GlitD10_2773</name>
</gene>
<evidence type="ECO:0000313" key="3">
    <source>
        <dbReference type="Proteomes" id="UP000180235"/>
    </source>
</evidence>
<dbReference type="EMBL" id="CP017675">
    <property type="protein sequence ID" value="APB35116.1"/>
    <property type="molecule type" value="Genomic_DNA"/>
</dbReference>
<dbReference type="Proteomes" id="UP000180235">
    <property type="component" value="Chromosome"/>
</dbReference>
<dbReference type="STRING" id="1188229.GlitD10_2773"/>
<name>A0A1J0AGP3_9CYAN</name>
<protein>
    <submittedName>
        <fullName evidence="2">Protoheme ferro-lyase (Ferrochelatase)</fullName>
    </submittedName>
</protein>